<dbReference type="FunFam" id="3.40.50.300:FF:000040">
    <property type="entry name" value="GTPase Der"/>
    <property type="match status" value="1"/>
</dbReference>
<dbReference type="InterPro" id="IPR015946">
    <property type="entry name" value="KH_dom-like_a/b"/>
</dbReference>
<accession>A0A3B0ZJS9</accession>
<evidence type="ECO:0000313" key="10">
    <source>
        <dbReference type="EMBL" id="VAW80966.1"/>
    </source>
</evidence>
<dbReference type="PANTHER" id="PTHR43834:SF6">
    <property type="entry name" value="GTPASE DER"/>
    <property type="match status" value="1"/>
</dbReference>
<dbReference type="FunFam" id="3.40.50.300:FF:000057">
    <property type="entry name" value="GTPase Der"/>
    <property type="match status" value="1"/>
</dbReference>
<evidence type="ECO:0000256" key="6">
    <source>
        <dbReference type="ARBA" id="ARBA00023134"/>
    </source>
</evidence>
<keyword evidence="6" id="KW-0342">GTP-binding</keyword>
<dbReference type="AlphaFoldDB" id="A0A3B0ZJS9"/>
<reference evidence="10" key="1">
    <citation type="submission" date="2018-06" db="EMBL/GenBank/DDBJ databases">
        <authorList>
            <person name="Zhirakovskaya E."/>
        </authorList>
    </citation>
    <scope>NUCLEOTIDE SEQUENCE</scope>
</reference>
<dbReference type="CDD" id="cd01895">
    <property type="entry name" value="EngA2"/>
    <property type="match status" value="1"/>
</dbReference>
<dbReference type="InterPro" id="IPR032859">
    <property type="entry name" value="KH_dom-like"/>
</dbReference>
<dbReference type="InterPro" id="IPR006073">
    <property type="entry name" value="GTP-bd"/>
</dbReference>
<keyword evidence="4" id="KW-0677">Repeat</keyword>
<dbReference type="InterPro" id="IPR005225">
    <property type="entry name" value="Small_GTP-bd"/>
</dbReference>
<keyword evidence="3" id="KW-0690">Ribosome biogenesis</keyword>
<proteinExistence type="inferred from homology"/>
<evidence type="ECO:0000256" key="3">
    <source>
        <dbReference type="ARBA" id="ARBA00022517"/>
    </source>
</evidence>
<organism evidence="10">
    <name type="scientific">hydrothermal vent metagenome</name>
    <dbReference type="NCBI Taxonomy" id="652676"/>
    <lineage>
        <taxon>unclassified sequences</taxon>
        <taxon>metagenomes</taxon>
        <taxon>ecological metagenomes</taxon>
    </lineage>
</organism>
<dbReference type="GO" id="GO:0043022">
    <property type="term" value="F:ribosome binding"/>
    <property type="evidence" value="ECO:0007669"/>
    <property type="project" value="TreeGrafter"/>
</dbReference>
<evidence type="ECO:0000256" key="7">
    <source>
        <dbReference type="ARBA" id="ARBA00032345"/>
    </source>
</evidence>
<dbReference type="NCBIfam" id="TIGR00231">
    <property type="entry name" value="small_GTP"/>
    <property type="match status" value="2"/>
</dbReference>
<sequence length="462" mass="51932">MLPTIALIGRPNVGKSTLFNFLTRTREAIVADFPGLTRDRKYGRGKVGETAYLVVDTGGLSFEEDGIDALMARQTQIAIADSDVIFFMVDGRGGLTSSDQEIANQLRQLNKPVYLLVNKTDGVDEQIACADFYSLGLGEMYPVSATQGRHMRKLMNHVLNNLPQEVIRPEETHGVRIAVLGRPNVGKSTLINRLIGEERVVTYDMPGTTRDTVDVPFEYEGKPYTLIDTAGVRRRSKVKEAVEKFSVIKAIQAIEDSQVVILVMDAHSGISDQDVTLLGYILDAGRALLIAVNKWDGMDLDDRDQVKQDLDRKLTFIDYAEFHYISALHGTGVGHLFETVNKAYLSAMSEFKTQRLTQILEYAIAQHQPPLVRGHRIKLRYAHQGGKNPPLIIIHGNQTEAVPDAYTRYLMSTYRKQLRLTGTPVSIEYKTGKNPFKDKRNKLSPRQVARKKRLMKWVKSKK</sequence>
<keyword evidence="5" id="KW-0547">Nucleotide-binding</keyword>
<feature type="domain" description="EngA-type G" evidence="9">
    <location>
        <begin position="175"/>
        <end position="348"/>
    </location>
</feature>
<dbReference type="NCBIfam" id="TIGR03594">
    <property type="entry name" value="GTPase_EngA"/>
    <property type="match status" value="1"/>
</dbReference>
<dbReference type="PIRSF" id="PIRSF006485">
    <property type="entry name" value="GTP-binding_EngA"/>
    <property type="match status" value="1"/>
</dbReference>
<feature type="domain" description="EngA-type G" evidence="9">
    <location>
        <begin position="3"/>
        <end position="166"/>
    </location>
</feature>
<dbReference type="GO" id="GO:0005525">
    <property type="term" value="F:GTP binding"/>
    <property type="evidence" value="ECO:0007669"/>
    <property type="project" value="UniProtKB-KW"/>
</dbReference>
<evidence type="ECO:0000256" key="1">
    <source>
        <dbReference type="ARBA" id="ARBA00008279"/>
    </source>
</evidence>
<dbReference type="PANTHER" id="PTHR43834">
    <property type="entry name" value="GTPASE DER"/>
    <property type="match status" value="1"/>
</dbReference>
<dbReference type="InterPro" id="IPR016484">
    <property type="entry name" value="GTPase_Der"/>
</dbReference>
<dbReference type="HAMAP" id="MF_00195">
    <property type="entry name" value="GTPase_Der"/>
    <property type="match status" value="1"/>
</dbReference>
<comment type="similarity">
    <text evidence="1">Belongs to the TRAFAC class TrmE-Era-EngA-EngB-Septin-like GTPase superfamily. EngA (Der) GTPase family.</text>
</comment>
<dbReference type="Pfam" id="PF14714">
    <property type="entry name" value="KH_dom-like"/>
    <property type="match status" value="1"/>
</dbReference>
<evidence type="ECO:0000256" key="4">
    <source>
        <dbReference type="ARBA" id="ARBA00022737"/>
    </source>
</evidence>
<feature type="compositionally biased region" description="Basic residues" evidence="8">
    <location>
        <begin position="439"/>
        <end position="462"/>
    </location>
</feature>
<dbReference type="Gene3D" id="3.30.300.20">
    <property type="match status" value="1"/>
</dbReference>
<dbReference type="Gene3D" id="3.40.50.300">
    <property type="entry name" value="P-loop containing nucleotide triphosphate hydrolases"/>
    <property type="match status" value="2"/>
</dbReference>
<feature type="region of interest" description="Disordered" evidence="8">
    <location>
        <begin position="431"/>
        <end position="462"/>
    </location>
</feature>
<dbReference type="PRINTS" id="PR00326">
    <property type="entry name" value="GTP1OBG"/>
</dbReference>
<dbReference type="GO" id="GO:0042254">
    <property type="term" value="P:ribosome biogenesis"/>
    <property type="evidence" value="ECO:0007669"/>
    <property type="project" value="UniProtKB-KW"/>
</dbReference>
<dbReference type="SUPFAM" id="SSF52540">
    <property type="entry name" value="P-loop containing nucleoside triphosphate hydrolases"/>
    <property type="match status" value="2"/>
</dbReference>
<name>A0A3B0ZJS9_9ZZZZ</name>
<dbReference type="PROSITE" id="PS51712">
    <property type="entry name" value="G_ENGA"/>
    <property type="match status" value="2"/>
</dbReference>
<evidence type="ECO:0000259" key="9">
    <source>
        <dbReference type="PROSITE" id="PS51712"/>
    </source>
</evidence>
<dbReference type="InterPro" id="IPR027417">
    <property type="entry name" value="P-loop_NTPase"/>
</dbReference>
<evidence type="ECO:0000256" key="2">
    <source>
        <dbReference type="ARBA" id="ARBA00020953"/>
    </source>
</evidence>
<dbReference type="CDD" id="cd01894">
    <property type="entry name" value="EngA1"/>
    <property type="match status" value="1"/>
</dbReference>
<dbReference type="InterPro" id="IPR031166">
    <property type="entry name" value="G_ENGA"/>
</dbReference>
<dbReference type="FunFam" id="3.30.300.20:FF:000004">
    <property type="entry name" value="GTPase Der"/>
    <property type="match status" value="1"/>
</dbReference>
<protein>
    <recommendedName>
        <fullName evidence="2">GTPase Der</fullName>
    </recommendedName>
    <alternativeName>
        <fullName evidence="7">GTP-binding protein EngA</fullName>
    </alternativeName>
</protein>
<evidence type="ECO:0000256" key="5">
    <source>
        <dbReference type="ARBA" id="ARBA00022741"/>
    </source>
</evidence>
<evidence type="ECO:0000256" key="8">
    <source>
        <dbReference type="SAM" id="MobiDB-lite"/>
    </source>
</evidence>
<dbReference type="EMBL" id="UOFL01000207">
    <property type="protein sequence ID" value="VAW80966.1"/>
    <property type="molecule type" value="Genomic_DNA"/>
</dbReference>
<gene>
    <name evidence="10" type="ORF">MNBD_GAMMA12-3603</name>
</gene>
<dbReference type="Pfam" id="PF01926">
    <property type="entry name" value="MMR_HSR1"/>
    <property type="match status" value="2"/>
</dbReference>